<dbReference type="InterPro" id="IPR003779">
    <property type="entry name" value="CMD-like"/>
</dbReference>
<accession>A0A0D6GD11</accession>
<dbReference type="Proteomes" id="UP000480222">
    <property type="component" value="Unassembled WGS sequence"/>
</dbReference>
<protein>
    <recommendedName>
        <fullName evidence="1">Carboxymuconolactone decarboxylase-like domain-containing protein</fullName>
    </recommendedName>
</protein>
<feature type="domain" description="Carboxymuconolactone decarboxylase-like" evidence="1">
    <location>
        <begin position="35"/>
        <end position="116"/>
    </location>
</feature>
<name>A0A0D6GD11_CORDP</name>
<dbReference type="GeneID" id="29421084"/>
<dbReference type="InterPro" id="IPR029032">
    <property type="entry name" value="AhpD-like"/>
</dbReference>
<sequence>MDKEKQTQSDAIRRKVLGDNYVNTTLKGWGPAQPVLELLETAPWGFLWPRSGLDLRTRSLVTVGILAAQDRHAELATHIRGARRNGCSFEEIIEAILHAGVYAGMPAAVEGAKIAQGIAQEENNGEA</sequence>
<dbReference type="AlphaFoldDB" id="A0A0D6GD11"/>
<dbReference type="PANTHER" id="PTHR33570:SF2">
    <property type="entry name" value="CARBOXYMUCONOLACTONE DECARBOXYLASE-LIKE DOMAIN-CONTAINING PROTEIN"/>
    <property type="match status" value="1"/>
</dbReference>
<gene>
    <name evidence="2" type="ORF">CIP107547_01572</name>
</gene>
<dbReference type="Gene3D" id="1.20.1290.10">
    <property type="entry name" value="AhpD-like"/>
    <property type="match status" value="1"/>
</dbReference>
<dbReference type="GO" id="GO:0051920">
    <property type="term" value="F:peroxiredoxin activity"/>
    <property type="evidence" value="ECO:0007669"/>
    <property type="project" value="InterPro"/>
</dbReference>
<dbReference type="Pfam" id="PF02627">
    <property type="entry name" value="CMD"/>
    <property type="match status" value="1"/>
</dbReference>
<comment type="caution">
    <text evidence="2">The sequence shown here is derived from an EMBL/GenBank/DDBJ whole genome shotgun (WGS) entry which is preliminary data.</text>
</comment>
<proteinExistence type="predicted"/>
<evidence type="ECO:0000313" key="3">
    <source>
        <dbReference type="Proteomes" id="UP000480222"/>
    </source>
</evidence>
<reference evidence="2 3" key="1">
    <citation type="submission" date="2020-02" db="EMBL/GenBank/DDBJ databases">
        <authorList>
            <person name="Brisse S."/>
        </authorList>
    </citation>
    <scope>NUCLEOTIDE SEQUENCE [LARGE SCALE GENOMIC DNA]</scope>
    <source>
        <strain evidence="2">CIP107547</strain>
    </source>
</reference>
<evidence type="ECO:0000313" key="2">
    <source>
        <dbReference type="EMBL" id="CAB0607491.1"/>
    </source>
</evidence>
<dbReference type="RefSeq" id="WP_016829737.1">
    <property type="nucleotide sequence ID" value="NZ_CAJDXW010000001.1"/>
</dbReference>
<dbReference type="InterPro" id="IPR052512">
    <property type="entry name" value="4CMD/NDH-1_regulator"/>
</dbReference>
<organism evidence="2 3">
    <name type="scientific">Corynebacterium diphtheriae</name>
    <dbReference type="NCBI Taxonomy" id="1717"/>
    <lineage>
        <taxon>Bacteria</taxon>
        <taxon>Bacillati</taxon>
        <taxon>Actinomycetota</taxon>
        <taxon>Actinomycetes</taxon>
        <taxon>Mycobacteriales</taxon>
        <taxon>Corynebacteriaceae</taxon>
        <taxon>Corynebacterium</taxon>
    </lineage>
</organism>
<evidence type="ECO:0000259" key="1">
    <source>
        <dbReference type="Pfam" id="PF02627"/>
    </source>
</evidence>
<dbReference type="SUPFAM" id="SSF69118">
    <property type="entry name" value="AhpD-like"/>
    <property type="match status" value="1"/>
</dbReference>
<dbReference type="PANTHER" id="PTHR33570">
    <property type="entry name" value="4-CARBOXYMUCONOLACTONE DECARBOXYLASE FAMILY PROTEIN"/>
    <property type="match status" value="1"/>
</dbReference>
<dbReference type="EMBL" id="CADDAV010000020">
    <property type="protein sequence ID" value="CAB0607491.1"/>
    <property type="molecule type" value="Genomic_DNA"/>
</dbReference>
<dbReference type="KEGG" id="cdip:ERS451417_01385"/>